<dbReference type="GO" id="GO:0016780">
    <property type="term" value="F:phosphotransferase activity, for other substituted phosphate groups"/>
    <property type="evidence" value="ECO:0007669"/>
    <property type="project" value="InterPro"/>
</dbReference>
<name>A6TTA9_ALKMQ</name>
<dbReference type="InterPro" id="IPR048254">
    <property type="entry name" value="CDP_ALCOHOL_P_TRANSF_CS"/>
</dbReference>
<protein>
    <submittedName>
        <fullName evidence="4">CDP-alcohol phosphatidyltransferase</fullName>
    </submittedName>
</protein>
<evidence type="ECO:0000256" key="1">
    <source>
        <dbReference type="ARBA" id="ARBA00022679"/>
    </source>
</evidence>
<organism evidence="4 5">
    <name type="scientific">Alkaliphilus metalliredigens (strain QYMF)</name>
    <dbReference type="NCBI Taxonomy" id="293826"/>
    <lineage>
        <taxon>Bacteria</taxon>
        <taxon>Bacillati</taxon>
        <taxon>Bacillota</taxon>
        <taxon>Clostridia</taxon>
        <taxon>Peptostreptococcales</taxon>
        <taxon>Natronincolaceae</taxon>
        <taxon>Alkaliphilus</taxon>
    </lineage>
</organism>
<dbReference type="RefSeq" id="WP_012064392.1">
    <property type="nucleotide sequence ID" value="NC_009633.1"/>
</dbReference>
<reference evidence="5" key="1">
    <citation type="journal article" date="2016" name="Genome Announc.">
        <title>Complete genome sequence of Alkaliphilus metalliredigens strain QYMF, an alkaliphilic and metal-reducing bacterium isolated from borax-contaminated leachate ponds.</title>
        <authorList>
            <person name="Hwang C."/>
            <person name="Copeland A."/>
            <person name="Lucas S."/>
            <person name="Lapidus A."/>
            <person name="Barry K."/>
            <person name="Detter J.C."/>
            <person name="Glavina Del Rio T."/>
            <person name="Hammon N."/>
            <person name="Israni S."/>
            <person name="Dalin E."/>
            <person name="Tice H."/>
            <person name="Pitluck S."/>
            <person name="Chertkov O."/>
            <person name="Brettin T."/>
            <person name="Bruce D."/>
            <person name="Han C."/>
            <person name="Schmutz J."/>
            <person name="Larimer F."/>
            <person name="Land M.L."/>
            <person name="Hauser L."/>
            <person name="Kyrpides N."/>
            <person name="Mikhailova N."/>
            <person name="Ye Q."/>
            <person name="Zhou J."/>
            <person name="Richardson P."/>
            <person name="Fields M.W."/>
        </authorList>
    </citation>
    <scope>NUCLEOTIDE SEQUENCE [LARGE SCALE GENOMIC DNA]</scope>
    <source>
        <strain evidence="5">QYMF</strain>
    </source>
</reference>
<dbReference type="OrthoDB" id="9790577at2"/>
<dbReference type="Proteomes" id="UP000001572">
    <property type="component" value="Chromosome"/>
</dbReference>
<dbReference type="GO" id="GO:0008654">
    <property type="term" value="P:phospholipid biosynthetic process"/>
    <property type="evidence" value="ECO:0007669"/>
    <property type="project" value="InterPro"/>
</dbReference>
<dbReference type="STRING" id="293826.Amet_3296"/>
<dbReference type="PROSITE" id="PS00379">
    <property type="entry name" value="CDP_ALCOHOL_P_TRANSF"/>
    <property type="match status" value="1"/>
</dbReference>
<feature type="transmembrane region" description="Helical" evidence="3">
    <location>
        <begin position="110"/>
        <end position="133"/>
    </location>
</feature>
<proteinExistence type="inferred from homology"/>
<sequence length="197" mass="22243">MIDTKCRAKFQPIFNMMAKQLVMLNITPKSITWLAFGVGTLASFFAAGGWMISSILSLWLSGLLDVLDGTVARLTGKTSKGGAYMDLILDRMVEAIYILGFTYRFPQANYAYFLFYIVVIFNFTTFIVAGALFENNGVKSMHYDIGIAERTETFIVFTLMALLPSYIFPILMTFNAIILMTGIIRFRVVLKYCKSME</sequence>
<keyword evidence="3" id="KW-1133">Transmembrane helix</keyword>
<evidence type="ECO:0000313" key="5">
    <source>
        <dbReference type="Proteomes" id="UP000001572"/>
    </source>
</evidence>
<accession>A6TTA9</accession>
<evidence type="ECO:0000256" key="3">
    <source>
        <dbReference type="SAM" id="Phobius"/>
    </source>
</evidence>
<dbReference type="AlphaFoldDB" id="A6TTA9"/>
<evidence type="ECO:0000313" key="4">
    <source>
        <dbReference type="EMBL" id="ABR49427.1"/>
    </source>
</evidence>
<keyword evidence="1 2" id="KW-0808">Transferase</keyword>
<keyword evidence="3" id="KW-0812">Transmembrane</keyword>
<dbReference type="InterPro" id="IPR043130">
    <property type="entry name" value="CDP-OH_PTrfase_TM_dom"/>
</dbReference>
<gene>
    <name evidence="4" type="ordered locus">Amet_3296</name>
</gene>
<dbReference type="HOGENOM" id="CLU_080384_2_0_9"/>
<comment type="similarity">
    <text evidence="2">Belongs to the CDP-alcohol phosphatidyltransferase class-I family.</text>
</comment>
<dbReference type="InterPro" id="IPR000462">
    <property type="entry name" value="CDP-OH_P_trans"/>
</dbReference>
<keyword evidence="3" id="KW-0472">Membrane</keyword>
<feature type="transmembrane region" description="Helical" evidence="3">
    <location>
        <begin position="33"/>
        <end position="61"/>
    </location>
</feature>
<dbReference type="KEGG" id="amt:Amet_3296"/>
<dbReference type="EMBL" id="CP000724">
    <property type="protein sequence ID" value="ABR49427.1"/>
    <property type="molecule type" value="Genomic_DNA"/>
</dbReference>
<dbReference type="Pfam" id="PF01066">
    <property type="entry name" value="CDP-OH_P_transf"/>
    <property type="match status" value="1"/>
</dbReference>
<dbReference type="GO" id="GO:0016020">
    <property type="term" value="C:membrane"/>
    <property type="evidence" value="ECO:0007669"/>
    <property type="project" value="InterPro"/>
</dbReference>
<dbReference type="eggNOG" id="COG0558">
    <property type="taxonomic scope" value="Bacteria"/>
</dbReference>
<feature type="transmembrane region" description="Helical" evidence="3">
    <location>
        <begin position="153"/>
        <end position="186"/>
    </location>
</feature>
<dbReference type="Gene3D" id="1.20.120.1760">
    <property type="match status" value="1"/>
</dbReference>
<evidence type="ECO:0000256" key="2">
    <source>
        <dbReference type="RuleBase" id="RU003750"/>
    </source>
</evidence>
<keyword evidence="5" id="KW-1185">Reference proteome</keyword>